<keyword evidence="2" id="KW-1185">Reference proteome</keyword>
<reference evidence="1" key="1">
    <citation type="submission" date="2021-03" db="EMBL/GenBank/DDBJ databases">
        <title>Draft genome sequence of rust myrtle Austropuccinia psidii MF-1, a brazilian biotype.</title>
        <authorList>
            <person name="Quecine M.C."/>
            <person name="Pachon D.M.R."/>
            <person name="Bonatelli M.L."/>
            <person name="Correr F.H."/>
            <person name="Franceschini L.M."/>
            <person name="Leite T.F."/>
            <person name="Margarido G.R.A."/>
            <person name="Almeida C.A."/>
            <person name="Ferrarezi J.A."/>
            <person name="Labate C.A."/>
        </authorList>
    </citation>
    <scope>NUCLEOTIDE SEQUENCE</scope>
    <source>
        <strain evidence="1">MF-1</strain>
    </source>
</reference>
<dbReference type="Proteomes" id="UP000765509">
    <property type="component" value="Unassembled WGS sequence"/>
</dbReference>
<dbReference type="EMBL" id="AVOT02007740">
    <property type="protein sequence ID" value="MBW0484560.1"/>
    <property type="molecule type" value="Genomic_DNA"/>
</dbReference>
<organism evidence="1 2">
    <name type="scientific">Austropuccinia psidii MF-1</name>
    <dbReference type="NCBI Taxonomy" id="1389203"/>
    <lineage>
        <taxon>Eukaryota</taxon>
        <taxon>Fungi</taxon>
        <taxon>Dikarya</taxon>
        <taxon>Basidiomycota</taxon>
        <taxon>Pucciniomycotina</taxon>
        <taxon>Pucciniomycetes</taxon>
        <taxon>Pucciniales</taxon>
        <taxon>Sphaerophragmiaceae</taxon>
        <taxon>Austropuccinia</taxon>
    </lineage>
</organism>
<dbReference type="AlphaFoldDB" id="A0A9Q3CKN9"/>
<dbReference type="SUPFAM" id="SSF53098">
    <property type="entry name" value="Ribonuclease H-like"/>
    <property type="match status" value="1"/>
</dbReference>
<sequence length="217" mass="25031">MVQLTNEDYDFFDDYLAVTNNSIEDSDNNVGLKDDQASIKAIKRNSGQSLKKRNTCTLNQETLETQDKSSDIAVIMGRHSSDASEQDINKLGTVLRPPAQIYTNTPQTDKYHLTKEFWSTMEYMEPNLQMFDQACNVFQRKAPSKHLVLPYYQVILNHLTHYASKIPHSWRRACEAAHGKLKKYYNFEMANNDSLIAMLLNPKYHEGIFNQMGFPTH</sequence>
<proteinExistence type="predicted"/>
<accession>A0A9Q3CKN9</accession>
<protein>
    <submittedName>
        <fullName evidence="1">Uncharacterized protein</fullName>
    </submittedName>
</protein>
<evidence type="ECO:0000313" key="2">
    <source>
        <dbReference type="Proteomes" id="UP000765509"/>
    </source>
</evidence>
<evidence type="ECO:0000313" key="1">
    <source>
        <dbReference type="EMBL" id="MBW0484560.1"/>
    </source>
</evidence>
<name>A0A9Q3CKN9_9BASI</name>
<dbReference type="InterPro" id="IPR012337">
    <property type="entry name" value="RNaseH-like_sf"/>
</dbReference>
<comment type="caution">
    <text evidence="1">The sequence shown here is derived from an EMBL/GenBank/DDBJ whole genome shotgun (WGS) entry which is preliminary data.</text>
</comment>
<gene>
    <name evidence="1" type="ORF">O181_024275</name>
</gene>